<gene>
    <name evidence="1" type="ORF">SAMN05421872_113119</name>
</gene>
<dbReference type="Proteomes" id="UP000199034">
    <property type="component" value="Unassembled WGS sequence"/>
</dbReference>
<dbReference type="STRING" id="1045774.SAMN05421872_113119"/>
<sequence length="153" mass="16482">MESDQLDPHEARRIAERAEAAPYVDYPPTPWWYPPAAGAWAAALVLTMGLAQDHPVAAVGIVALIAVESAFLGWYARYHGAFPSLRRAPAEFRPAFVRYVVGVVSVFVLVGATWWLVGYVAAGGVALVLVTTGLALYERAFAGAAERTRARLA</sequence>
<organism evidence="1 2">
    <name type="scientific">Nocardioides lianchengensis</name>
    <dbReference type="NCBI Taxonomy" id="1045774"/>
    <lineage>
        <taxon>Bacteria</taxon>
        <taxon>Bacillati</taxon>
        <taxon>Actinomycetota</taxon>
        <taxon>Actinomycetes</taxon>
        <taxon>Propionibacteriales</taxon>
        <taxon>Nocardioidaceae</taxon>
        <taxon>Nocardioides</taxon>
    </lineage>
</organism>
<evidence type="ECO:0000313" key="1">
    <source>
        <dbReference type="EMBL" id="SDE01162.1"/>
    </source>
</evidence>
<protein>
    <submittedName>
        <fullName evidence="1">Uncharacterized protein</fullName>
    </submittedName>
</protein>
<dbReference type="EMBL" id="FMZM01000013">
    <property type="protein sequence ID" value="SDE01162.1"/>
    <property type="molecule type" value="Genomic_DNA"/>
</dbReference>
<accession>A0A1G6ZFC7</accession>
<proteinExistence type="predicted"/>
<dbReference type="AlphaFoldDB" id="A0A1G6ZFC7"/>
<dbReference type="RefSeq" id="WP_090860322.1">
    <property type="nucleotide sequence ID" value="NZ_FMZM01000013.1"/>
</dbReference>
<name>A0A1G6ZFC7_9ACTN</name>
<evidence type="ECO:0000313" key="2">
    <source>
        <dbReference type="Proteomes" id="UP000199034"/>
    </source>
</evidence>
<keyword evidence="2" id="KW-1185">Reference proteome</keyword>
<reference evidence="1 2" key="1">
    <citation type="submission" date="2016-10" db="EMBL/GenBank/DDBJ databases">
        <authorList>
            <person name="de Groot N.N."/>
        </authorList>
    </citation>
    <scope>NUCLEOTIDE SEQUENCE [LARGE SCALE GENOMIC DNA]</scope>
    <source>
        <strain evidence="1 2">CGMCC 4.6858</strain>
    </source>
</reference>